<feature type="signal peptide" evidence="1">
    <location>
        <begin position="1"/>
        <end position="22"/>
    </location>
</feature>
<dbReference type="Gene3D" id="2.60.40.10">
    <property type="entry name" value="Immunoglobulins"/>
    <property type="match status" value="1"/>
</dbReference>
<protein>
    <submittedName>
        <fullName evidence="2">Carboxypeptidase-like regulatory domain-containing protein</fullName>
    </submittedName>
</protein>
<sequence>MLKKIYTYCFCLLMLAITSCEEQTFDLAKYGTISGLVVDGNTYEPLQGVQITTAPASTALITDASGAFIFDKVEEGDVVITARRNEYLTTSVSVAVFEGDNTPVTFFLLDDENNIGNVTFFDPVPGNGAVGQQTGLTLQWNVEQDNRDIELTYTVYLFESNSTVQELVGENLSEKEVIVADLKANTTYFWYVVGRYDGKNVANSPTWSFRTGS</sequence>
<evidence type="ECO:0000256" key="1">
    <source>
        <dbReference type="SAM" id="SignalP"/>
    </source>
</evidence>
<name>A0ABT7Y887_9BACT</name>
<dbReference type="Pfam" id="PF13715">
    <property type="entry name" value="CarbopepD_reg_2"/>
    <property type="match status" value="1"/>
</dbReference>
<keyword evidence="1" id="KW-0732">Signal</keyword>
<dbReference type="Gene3D" id="2.60.40.1120">
    <property type="entry name" value="Carboxypeptidase-like, regulatory domain"/>
    <property type="match status" value="1"/>
</dbReference>
<evidence type="ECO:0000313" key="3">
    <source>
        <dbReference type="Proteomes" id="UP001171916"/>
    </source>
</evidence>
<dbReference type="CDD" id="cd00063">
    <property type="entry name" value="FN3"/>
    <property type="match status" value="1"/>
</dbReference>
<dbReference type="PROSITE" id="PS51257">
    <property type="entry name" value="PROKAR_LIPOPROTEIN"/>
    <property type="match status" value="1"/>
</dbReference>
<accession>A0ABT7Y887</accession>
<dbReference type="EMBL" id="JAUEPH010000001">
    <property type="protein sequence ID" value="MDN3202733.1"/>
    <property type="molecule type" value="Genomic_DNA"/>
</dbReference>
<organism evidence="2 3">
    <name type="scientific">Algoriphagus sediminis</name>
    <dbReference type="NCBI Taxonomy" id="3057113"/>
    <lineage>
        <taxon>Bacteria</taxon>
        <taxon>Pseudomonadati</taxon>
        <taxon>Bacteroidota</taxon>
        <taxon>Cytophagia</taxon>
        <taxon>Cytophagales</taxon>
        <taxon>Cyclobacteriaceae</taxon>
        <taxon>Algoriphagus</taxon>
    </lineage>
</organism>
<dbReference type="SUPFAM" id="SSF49452">
    <property type="entry name" value="Starch-binding domain-like"/>
    <property type="match status" value="1"/>
</dbReference>
<gene>
    <name evidence="2" type="ORF">QVH07_01175</name>
</gene>
<keyword evidence="3" id="KW-1185">Reference proteome</keyword>
<dbReference type="RefSeq" id="WP_289998290.1">
    <property type="nucleotide sequence ID" value="NZ_JAUEPH010000001.1"/>
</dbReference>
<dbReference type="InterPro" id="IPR013783">
    <property type="entry name" value="Ig-like_fold"/>
</dbReference>
<reference evidence="2" key="1">
    <citation type="submission" date="2023-06" db="EMBL/GenBank/DDBJ databases">
        <title>Robiginitalea aurantiacus sp. nov. and Algoriphagus sediminis sp. nov., isolated from coastal sediment.</title>
        <authorList>
            <person name="Zhou Z.Y."/>
            <person name="An J."/>
            <person name="Jia Y.W."/>
            <person name="Du Z.J."/>
        </authorList>
    </citation>
    <scope>NUCLEOTIDE SEQUENCE</scope>
    <source>
        <strain evidence="2">C2-7</strain>
    </source>
</reference>
<proteinExistence type="predicted"/>
<comment type="caution">
    <text evidence="2">The sequence shown here is derived from an EMBL/GenBank/DDBJ whole genome shotgun (WGS) entry which is preliminary data.</text>
</comment>
<dbReference type="InterPro" id="IPR003961">
    <property type="entry name" value="FN3_dom"/>
</dbReference>
<feature type="chain" id="PRO_5045802388" evidence="1">
    <location>
        <begin position="23"/>
        <end position="213"/>
    </location>
</feature>
<dbReference type="InterPro" id="IPR036116">
    <property type="entry name" value="FN3_sf"/>
</dbReference>
<dbReference type="SUPFAM" id="SSF49265">
    <property type="entry name" value="Fibronectin type III"/>
    <property type="match status" value="1"/>
</dbReference>
<evidence type="ECO:0000313" key="2">
    <source>
        <dbReference type="EMBL" id="MDN3202733.1"/>
    </source>
</evidence>
<dbReference type="InterPro" id="IPR013784">
    <property type="entry name" value="Carb-bd-like_fold"/>
</dbReference>
<dbReference type="Proteomes" id="UP001171916">
    <property type="component" value="Unassembled WGS sequence"/>
</dbReference>